<protein>
    <submittedName>
        <fullName evidence="2">Uncharacterized protein</fullName>
    </submittedName>
</protein>
<comment type="caution">
    <text evidence="2">The sequence shown here is derived from an EMBL/GenBank/DDBJ whole genome shotgun (WGS) entry which is preliminary data.</text>
</comment>
<feature type="region of interest" description="Disordered" evidence="1">
    <location>
        <begin position="103"/>
        <end position="176"/>
    </location>
</feature>
<keyword evidence="3" id="KW-1185">Reference proteome</keyword>
<dbReference type="AlphaFoldDB" id="A0A6A4WBM4"/>
<proteinExistence type="predicted"/>
<evidence type="ECO:0000256" key="1">
    <source>
        <dbReference type="SAM" id="MobiDB-lite"/>
    </source>
</evidence>
<accession>A0A6A4WBM4</accession>
<sequence>MGGASVSHAAVPEFPLSDSDISDSPRGLMWPVLDVLERTMAARMVSAATVGEPDGVEVWHRGTARPQLRRARRRRRASSTDSAAMQRALAMVAALTGVPLPTARPSGVALETPESENVTSTEAPQTTESPPPAPSPLPLQPQPDVWPRPRRDHQQQTGSNISSAADGAADSQRGGVSVLPAPHAVTYGDISAKQEEQGVEMELDHSLDGVEMELDHTADGAVLWSSDSVGAAVSLLDQFPFEPSSILGDQENLGLEDIDLAFGGGFFSAQPDKKFPLQDIVIPDFYFVGEFDAKENLIDAGDAIEARSAKSDGVSEL</sequence>
<reference evidence="2 3" key="1">
    <citation type="submission" date="2019-07" db="EMBL/GenBank/DDBJ databases">
        <title>Draft genome assembly of a fouling barnacle, Amphibalanus amphitrite (Darwin, 1854): The first reference genome for Thecostraca.</title>
        <authorList>
            <person name="Kim W."/>
        </authorList>
    </citation>
    <scope>NUCLEOTIDE SEQUENCE [LARGE SCALE GENOMIC DNA]</scope>
    <source>
        <strain evidence="2">SNU_AA5</strain>
        <tissue evidence="2">Soma without cirri and trophi</tissue>
    </source>
</reference>
<organism evidence="2 3">
    <name type="scientific">Amphibalanus amphitrite</name>
    <name type="common">Striped barnacle</name>
    <name type="synonym">Balanus amphitrite</name>
    <dbReference type="NCBI Taxonomy" id="1232801"/>
    <lineage>
        <taxon>Eukaryota</taxon>
        <taxon>Metazoa</taxon>
        <taxon>Ecdysozoa</taxon>
        <taxon>Arthropoda</taxon>
        <taxon>Crustacea</taxon>
        <taxon>Multicrustacea</taxon>
        <taxon>Cirripedia</taxon>
        <taxon>Thoracica</taxon>
        <taxon>Thoracicalcarea</taxon>
        <taxon>Balanomorpha</taxon>
        <taxon>Balanoidea</taxon>
        <taxon>Balanidae</taxon>
        <taxon>Amphibalaninae</taxon>
        <taxon>Amphibalanus</taxon>
    </lineage>
</organism>
<dbReference type="EMBL" id="VIIS01000891">
    <property type="protein sequence ID" value="KAF0304005.1"/>
    <property type="molecule type" value="Genomic_DNA"/>
</dbReference>
<gene>
    <name evidence="2" type="ORF">FJT64_000310</name>
</gene>
<feature type="compositionally biased region" description="Pro residues" evidence="1">
    <location>
        <begin position="129"/>
        <end position="146"/>
    </location>
</feature>
<evidence type="ECO:0000313" key="3">
    <source>
        <dbReference type="Proteomes" id="UP000440578"/>
    </source>
</evidence>
<evidence type="ECO:0000313" key="2">
    <source>
        <dbReference type="EMBL" id="KAF0304005.1"/>
    </source>
</evidence>
<dbReference type="Proteomes" id="UP000440578">
    <property type="component" value="Unassembled WGS sequence"/>
</dbReference>
<feature type="region of interest" description="Disordered" evidence="1">
    <location>
        <begin position="61"/>
        <end position="83"/>
    </location>
</feature>
<feature type="compositionally biased region" description="Low complexity" evidence="1">
    <location>
        <begin position="119"/>
        <end position="128"/>
    </location>
</feature>
<name>A0A6A4WBM4_AMPAM</name>
<feature type="compositionally biased region" description="Basic residues" evidence="1">
    <location>
        <begin position="67"/>
        <end position="77"/>
    </location>
</feature>